<gene>
    <name evidence="2" type="ORF">I6K02_15980</name>
</gene>
<dbReference type="InterPro" id="IPR021957">
    <property type="entry name" value="DUF3574"/>
</dbReference>
<dbReference type="AlphaFoldDB" id="A0A892I9A3"/>
<dbReference type="GeneID" id="93128163"/>
<keyword evidence="3" id="KW-1185">Reference proteome</keyword>
<keyword evidence="1" id="KW-0732">Signal</keyword>
<evidence type="ECO:0000256" key="1">
    <source>
        <dbReference type="SAM" id="SignalP"/>
    </source>
</evidence>
<evidence type="ECO:0000313" key="3">
    <source>
        <dbReference type="Proteomes" id="UP000625568"/>
    </source>
</evidence>
<name>A0A892I9A3_9BURK</name>
<dbReference type="Pfam" id="PF12098">
    <property type="entry name" value="DUF3574"/>
    <property type="match status" value="1"/>
</dbReference>
<protein>
    <submittedName>
        <fullName evidence="2">DUF3574 domain-containing protein</fullName>
    </submittedName>
</protein>
<organism evidence="2 3">
    <name type="scientific">Burkholderia dolosa</name>
    <dbReference type="NCBI Taxonomy" id="152500"/>
    <lineage>
        <taxon>Bacteria</taxon>
        <taxon>Pseudomonadati</taxon>
        <taxon>Pseudomonadota</taxon>
        <taxon>Betaproteobacteria</taxon>
        <taxon>Burkholderiales</taxon>
        <taxon>Burkholderiaceae</taxon>
        <taxon>Burkholderia</taxon>
        <taxon>Burkholderia cepacia complex</taxon>
    </lineage>
</organism>
<dbReference type="Proteomes" id="UP000625568">
    <property type="component" value="Chromosome 1"/>
</dbReference>
<sequence>MRREPRQRRAATWRSRISLAIGAAAIASFAGCAVPPSPAGMHVACAPPGERAALQADLLFGRDVAGRGPVTDAERAAFLADVVTPRFPDGFTYWDTQGQWRDRATGAITREASFVVRIVADDTRDTRVRLDAIRRTYAERFRQESVGVTLVPACASF</sequence>
<feature type="chain" id="PRO_5034812385" evidence="1">
    <location>
        <begin position="31"/>
        <end position="157"/>
    </location>
</feature>
<dbReference type="EMBL" id="CP069482">
    <property type="protein sequence ID" value="QRO77359.1"/>
    <property type="molecule type" value="Genomic_DNA"/>
</dbReference>
<feature type="signal peptide" evidence="1">
    <location>
        <begin position="1"/>
        <end position="30"/>
    </location>
</feature>
<proteinExistence type="predicted"/>
<dbReference type="RefSeq" id="WP_045552428.1">
    <property type="nucleotide sequence ID" value="NZ_CABVPR010000022.1"/>
</dbReference>
<reference evidence="2 3" key="1">
    <citation type="submission" date="2021-02" db="EMBL/GenBank/DDBJ databases">
        <title>FDA dAtabase for Regulatory Grade micrObial Sequences (FDA-ARGOS): Supporting development and validation of Infectious Disease Dx tests.</title>
        <authorList>
            <person name="Minogue T."/>
            <person name="Wolcott M."/>
            <person name="Wasieloski L."/>
            <person name="Aguilar W."/>
            <person name="Moore D."/>
            <person name="Jaissle J."/>
            <person name="Tallon L."/>
            <person name="Sadzewicz L."/>
            <person name="Zhao X."/>
            <person name="Boylan J."/>
            <person name="Ott S."/>
            <person name="Bowen H."/>
            <person name="Vavikolanu K."/>
            <person name="Mehta A."/>
            <person name="Aluvathingal J."/>
            <person name="Nadendla S."/>
            <person name="Yan Y."/>
            <person name="Sichtig H."/>
        </authorList>
    </citation>
    <scope>NUCLEOTIDE SEQUENCE [LARGE SCALE GENOMIC DNA]</scope>
    <source>
        <strain evidence="2 3">FDAARGOS_1272</strain>
    </source>
</reference>
<evidence type="ECO:0000313" key="2">
    <source>
        <dbReference type="EMBL" id="QRO77359.1"/>
    </source>
</evidence>
<dbReference type="PROSITE" id="PS51257">
    <property type="entry name" value="PROKAR_LIPOPROTEIN"/>
    <property type="match status" value="1"/>
</dbReference>
<accession>A0A892I9A3</accession>